<keyword evidence="1" id="KW-0472">Membrane</keyword>
<dbReference type="PANTHER" id="PTHR45138">
    <property type="entry name" value="REGULATORY COMPONENTS OF SENSORY TRANSDUCTION SYSTEM"/>
    <property type="match status" value="1"/>
</dbReference>
<evidence type="ECO:0000313" key="3">
    <source>
        <dbReference type="EMBL" id="MBS7526882.1"/>
    </source>
</evidence>
<dbReference type="SMART" id="SM00267">
    <property type="entry name" value="GGDEF"/>
    <property type="match status" value="1"/>
</dbReference>
<evidence type="ECO:0000313" key="4">
    <source>
        <dbReference type="Proteomes" id="UP000746471"/>
    </source>
</evidence>
<organism evidence="3 4">
    <name type="scientific">Fusibacter paucivorans</name>
    <dbReference type="NCBI Taxonomy" id="76009"/>
    <lineage>
        <taxon>Bacteria</taxon>
        <taxon>Bacillati</taxon>
        <taxon>Bacillota</taxon>
        <taxon>Clostridia</taxon>
        <taxon>Eubacteriales</taxon>
        <taxon>Eubacteriales Family XII. Incertae Sedis</taxon>
        <taxon>Fusibacter</taxon>
    </lineage>
</organism>
<dbReference type="Proteomes" id="UP000746471">
    <property type="component" value="Unassembled WGS sequence"/>
</dbReference>
<dbReference type="PROSITE" id="PS50887">
    <property type="entry name" value="GGDEF"/>
    <property type="match status" value="1"/>
</dbReference>
<feature type="transmembrane region" description="Helical" evidence="1">
    <location>
        <begin position="183"/>
        <end position="208"/>
    </location>
</feature>
<dbReference type="InterPro" id="IPR000160">
    <property type="entry name" value="GGDEF_dom"/>
</dbReference>
<feature type="transmembrane region" description="Helical" evidence="1">
    <location>
        <begin position="6"/>
        <end position="26"/>
    </location>
</feature>
<dbReference type="PANTHER" id="PTHR45138:SF9">
    <property type="entry name" value="DIGUANYLATE CYCLASE DGCM-RELATED"/>
    <property type="match status" value="1"/>
</dbReference>
<gene>
    <name evidence="3" type="ORF">KHM83_09350</name>
</gene>
<dbReference type="InterPro" id="IPR050469">
    <property type="entry name" value="Diguanylate_Cyclase"/>
</dbReference>
<dbReference type="NCBIfam" id="TIGR00254">
    <property type="entry name" value="GGDEF"/>
    <property type="match status" value="1"/>
</dbReference>
<dbReference type="InterPro" id="IPR029787">
    <property type="entry name" value="Nucleotide_cyclase"/>
</dbReference>
<dbReference type="EMBL" id="JAHBCL010000014">
    <property type="protein sequence ID" value="MBS7526882.1"/>
    <property type="molecule type" value="Genomic_DNA"/>
</dbReference>
<dbReference type="RefSeq" id="WP_213236745.1">
    <property type="nucleotide sequence ID" value="NZ_JAHBCL010000014.1"/>
</dbReference>
<reference evidence="3 4" key="1">
    <citation type="submission" date="2021-05" db="EMBL/GenBank/DDBJ databases">
        <title>Fusibacter ferrireducens sp. nov., an anaerobic, sulfur- and Fe-reducing bacterium isolated from the mangrove sediment.</title>
        <authorList>
            <person name="Qiu D."/>
        </authorList>
    </citation>
    <scope>NUCLEOTIDE SEQUENCE [LARGE SCALE GENOMIC DNA]</scope>
    <source>
        <strain evidence="3 4">DSM 12116</strain>
    </source>
</reference>
<feature type="transmembrane region" description="Helical" evidence="1">
    <location>
        <begin position="110"/>
        <end position="133"/>
    </location>
</feature>
<evidence type="ECO:0000256" key="1">
    <source>
        <dbReference type="SAM" id="Phobius"/>
    </source>
</evidence>
<dbReference type="CDD" id="cd01949">
    <property type="entry name" value="GGDEF"/>
    <property type="match status" value="1"/>
</dbReference>
<dbReference type="Gene3D" id="3.30.70.270">
    <property type="match status" value="1"/>
</dbReference>
<dbReference type="Pfam" id="PF00990">
    <property type="entry name" value="GGDEF"/>
    <property type="match status" value="1"/>
</dbReference>
<evidence type="ECO:0000259" key="2">
    <source>
        <dbReference type="PROSITE" id="PS50887"/>
    </source>
</evidence>
<protein>
    <submittedName>
        <fullName evidence="3">GGDEF domain-containing protein</fullName>
    </submittedName>
</protein>
<feature type="domain" description="GGDEF" evidence="2">
    <location>
        <begin position="255"/>
        <end position="389"/>
    </location>
</feature>
<keyword evidence="1" id="KW-0812">Transmembrane</keyword>
<accession>A0ABS5PPQ0</accession>
<feature type="transmembrane region" description="Helical" evidence="1">
    <location>
        <begin position="38"/>
        <end position="58"/>
    </location>
</feature>
<proteinExistence type="predicted"/>
<keyword evidence="1" id="KW-1133">Transmembrane helix</keyword>
<feature type="transmembrane region" description="Helical" evidence="1">
    <location>
        <begin position="145"/>
        <end position="162"/>
    </location>
</feature>
<name>A0ABS5PPQ0_9FIRM</name>
<sequence length="392" mass="45509">MLNFLYAEVNFVGAMVLLLMITNWNRSSFNKLPLDQKIFNGVMFFNLLIFVFDTGMWLADGDPRPWMRHVMYASTILYYIFNPLICLLWVMYADFKIYESKYGLLRRMRFYVIPAIISTILSLATIKTQYYFIIDVNNHYIRGEGFPVMSILALIYLVYAVWMSLDDIRRNGWGASQEVNMTLLIFPFIVIASVLIQIWYFGLSIIWVCTMLACTSVYIKTQNAQISTDYLTGVYNRRRLDQHLRRRIRMRRQNRLLFAAIIDVDAFKSINDTYGHVEGDRALVKVSEILRKTSKRSEAFVARLGGDEFIIVGERNHQDEIALFMERLQMNVVKYNQEHPAPYVLTLSMGHAVFQEGDTIDSFLAAADQAMYREKQAHKAEGRLSGIQTGSL</sequence>
<keyword evidence="4" id="KW-1185">Reference proteome</keyword>
<dbReference type="SUPFAM" id="SSF55073">
    <property type="entry name" value="Nucleotide cyclase"/>
    <property type="match status" value="1"/>
</dbReference>
<comment type="caution">
    <text evidence="3">The sequence shown here is derived from an EMBL/GenBank/DDBJ whole genome shotgun (WGS) entry which is preliminary data.</text>
</comment>
<feature type="transmembrane region" description="Helical" evidence="1">
    <location>
        <begin position="70"/>
        <end position="90"/>
    </location>
</feature>
<dbReference type="InterPro" id="IPR043128">
    <property type="entry name" value="Rev_trsase/Diguanyl_cyclase"/>
</dbReference>